<evidence type="ECO:0000256" key="1">
    <source>
        <dbReference type="ARBA" id="ARBA00023125"/>
    </source>
</evidence>
<reference evidence="3 4" key="1">
    <citation type="journal article" date="2020" name="bioRxiv">
        <title>Whole genome comparisons of ergot fungi reveals the divergence and evolution of species within the genus Claviceps are the result of varying mechanisms driving genome evolution and host range expansion.</title>
        <authorList>
            <person name="Wyka S.A."/>
            <person name="Mondo S.J."/>
            <person name="Liu M."/>
            <person name="Dettman J."/>
            <person name="Nalam V."/>
            <person name="Broders K.D."/>
        </authorList>
    </citation>
    <scope>NUCLEOTIDE SEQUENCE [LARGE SCALE GENOMIC DNA]</scope>
    <source>
        <strain evidence="3 4">Clav52</strain>
    </source>
</reference>
<gene>
    <name evidence="3" type="ORF">E4U09_003562</name>
</gene>
<dbReference type="InterPro" id="IPR009057">
    <property type="entry name" value="Homeodomain-like_sf"/>
</dbReference>
<dbReference type="GO" id="GO:0003677">
    <property type="term" value="F:DNA binding"/>
    <property type="evidence" value="ECO:0007669"/>
    <property type="project" value="UniProtKB-KW"/>
</dbReference>
<comment type="caution">
    <text evidence="3">The sequence shown here is derived from an EMBL/GenBank/DDBJ whole genome shotgun (WGS) entry which is preliminary data.</text>
</comment>
<keyword evidence="1" id="KW-0238">DNA-binding</keyword>
<evidence type="ECO:0000259" key="2">
    <source>
        <dbReference type="PROSITE" id="PS51253"/>
    </source>
</evidence>
<name>A0A9P7QG47_9HYPO</name>
<dbReference type="SUPFAM" id="SSF46689">
    <property type="entry name" value="Homeodomain-like"/>
    <property type="match status" value="1"/>
</dbReference>
<dbReference type="PROSITE" id="PS51253">
    <property type="entry name" value="HTH_CENPB"/>
    <property type="match status" value="1"/>
</dbReference>
<sequence length="158" mass="18978">MATPLSRLATPQHQRPGPKIAALATRHLIPSAPTTVIKRIYSTRRKIEAPNTEHYVQDGLRRPYLREASQWLQIPERTINHWWTNRDSFEEIRTNSPRPYWPELEERLWADFTARREEGHLVRTGWFRQRAQEQFRELYPIVAHDFIFSEGWFNGFKR</sequence>
<evidence type="ECO:0000313" key="4">
    <source>
        <dbReference type="Proteomes" id="UP000707071"/>
    </source>
</evidence>
<dbReference type="EMBL" id="SRRH01000287">
    <property type="protein sequence ID" value="KAG6292104.1"/>
    <property type="molecule type" value="Genomic_DNA"/>
</dbReference>
<keyword evidence="4" id="KW-1185">Reference proteome</keyword>
<protein>
    <recommendedName>
        <fullName evidence="2">HTH CENPB-type domain-containing protein</fullName>
    </recommendedName>
</protein>
<evidence type="ECO:0000313" key="3">
    <source>
        <dbReference type="EMBL" id="KAG6292104.1"/>
    </source>
</evidence>
<accession>A0A9P7QG47</accession>
<feature type="domain" description="HTH CENPB-type" evidence="2">
    <location>
        <begin position="92"/>
        <end position="158"/>
    </location>
</feature>
<dbReference type="AlphaFoldDB" id="A0A9P7QG47"/>
<proteinExistence type="predicted"/>
<dbReference type="Proteomes" id="UP000707071">
    <property type="component" value="Unassembled WGS sequence"/>
</dbReference>
<dbReference type="InterPro" id="IPR006600">
    <property type="entry name" value="HTH_CenpB_DNA-bd_dom"/>
</dbReference>
<organism evidence="3 4">
    <name type="scientific">Claviceps aff. purpurea</name>
    <dbReference type="NCBI Taxonomy" id="1967640"/>
    <lineage>
        <taxon>Eukaryota</taxon>
        <taxon>Fungi</taxon>
        <taxon>Dikarya</taxon>
        <taxon>Ascomycota</taxon>
        <taxon>Pezizomycotina</taxon>
        <taxon>Sordariomycetes</taxon>
        <taxon>Hypocreomycetidae</taxon>
        <taxon>Hypocreales</taxon>
        <taxon>Clavicipitaceae</taxon>
        <taxon>Claviceps</taxon>
    </lineage>
</organism>
<dbReference type="Gene3D" id="1.10.10.60">
    <property type="entry name" value="Homeodomain-like"/>
    <property type="match status" value="1"/>
</dbReference>